<dbReference type="InterPro" id="IPR006860">
    <property type="entry name" value="FecR"/>
</dbReference>
<reference evidence="3 4" key="1">
    <citation type="submission" date="2019-07" db="EMBL/GenBank/DDBJ databases">
        <title>Hymenobacter sp. straun FUR1 Genome sequencing and assembly.</title>
        <authorList>
            <person name="Chhetri G."/>
        </authorList>
    </citation>
    <scope>NUCLEOTIDE SEQUENCE [LARGE SCALE GENOMIC DNA]</scope>
    <source>
        <strain evidence="3 4">Fur1</strain>
    </source>
</reference>
<evidence type="ECO:0000259" key="1">
    <source>
        <dbReference type="Pfam" id="PF04773"/>
    </source>
</evidence>
<dbReference type="GO" id="GO:0016989">
    <property type="term" value="F:sigma factor antagonist activity"/>
    <property type="evidence" value="ECO:0007669"/>
    <property type="project" value="TreeGrafter"/>
</dbReference>
<evidence type="ECO:0000259" key="2">
    <source>
        <dbReference type="Pfam" id="PF16344"/>
    </source>
</evidence>
<accession>A0A558C1Y2</accession>
<dbReference type="OrthoDB" id="9771237at2"/>
<dbReference type="RefSeq" id="WP_144843135.1">
    <property type="nucleotide sequence ID" value="NZ_VMRJ01000001.1"/>
</dbReference>
<dbReference type="AlphaFoldDB" id="A0A558C1Y2"/>
<protein>
    <submittedName>
        <fullName evidence="3">DUF4974 domain-containing protein</fullName>
    </submittedName>
</protein>
<dbReference type="Pfam" id="PF16344">
    <property type="entry name" value="FecR_C"/>
    <property type="match status" value="1"/>
</dbReference>
<dbReference type="Gene3D" id="2.60.120.1440">
    <property type="match status" value="1"/>
</dbReference>
<dbReference type="Proteomes" id="UP000317624">
    <property type="component" value="Unassembled WGS sequence"/>
</dbReference>
<gene>
    <name evidence="3" type="ORF">FNT36_01115</name>
</gene>
<dbReference type="Pfam" id="PF04773">
    <property type="entry name" value="FecR"/>
    <property type="match status" value="1"/>
</dbReference>
<dbReference type="PANTHER" id="PTHR30273">
    <property type="entry name" value="PERIPLASMIC SIGNAL SENSOR AND SIGMA FACTOR ACTIVATOR FECR-RELATED"/>
    <property type="match status" value="1"/>
</dbReference>
<comment type="caution">
    <text evidence="3">The sequence shown here is derived from an EMBL/GenBank/DDBJ whole genome shotgun (WGS) entry which is preliminary data.</text>
</comment>
<keyword evidence="4" id="KW-1185">Reference proteome</keyword>
<sequence length="342" mass="38127">MDLTKYASLTIAELLEDDAFVKSVLEPTADSVRLWQQVGERYPAQKETIAQATRLLRVYRTQTTFESSQQAEIWQRIEAAVGPTATSPLVLPRATRRWPRALRIAAAVMPLGLGSLAVWYNQEQRVETAFGELKTVDLPDGTRVVLNGNSTLTYHRGWGQHVREAWLQGEGFFKVVHLNQDSTHIRPGERFVVHCNNLNIEVLGTTFNVVNRHADVRVGLVTGKIRLTATTPAGPATSLVLAPGDYAKYAAQRLALTDKLAHPEKLASWSKRQFVFSNGTLGDILKSLEDTHGYRVRYTRAAARHLKIEGDINVASVQELLQTISTILHVSIYQNGKQIIVN</sequence>
<evidence type="ECO:0000313" key="4">
    <source>
        <dbReference type="Proteomes" id="UP000317624"/>
    </source>
</evidence>
<organism evidence="3 4">
    <name type="scientific">Hymenobacter setariae</name>
    <dbReference type="NCBI Taxonomy" id="2594794"/>
    <lineage>
        <taxon>Bacteria</taxon>
        <taxon>Pseudomonadati</taxon>
        <taxon>Bacteroidota</taxon>
        <taxon>Cytophagia</taxon>
        <taxon>Cytophagales</taxon>
        <taxon>Hymenobacteraceae</taxon>
        <taxon>Hymenobacter</taxon>
    </lineage>
</organism>
<dbReference type="PANTHER" id="PTHR30273:SF2">
    <property type="entry name" value="PROTEIN FECR"/>
    <property type="match status" value="1"/>
</dbReference>
<dbReference type="Gene3D" id="3.55.50.30">
    <property type="match status" value="1"/>
</dbReference>
<dbReference type="PIRSF" id="PIRSF018266">
    <property type="entry name" value="FecR"/>
    <property type="match status" value="1"/>
</dbReference>
<proteinExistence type="predicted"/>
<feature type="domain" description="FecR protein" evidence="1">
    <location>
        <begin position="125"/>
        <end position="226"/>
    </location>
</feature>
<feature type="domain" description="Protein FecR C-terminal" evidence="2">
    <location>
        <begin position="273"/>
        <end position="341"/>
    </location>
</feature>
<dbReference type="InterPro" id="IPR032508">
    <property type="entry name" value="FecR_C"/>
</dbReference>
<dbReference type="EMBL" id="VMRJ01000001">
    <property type="protein sequence ID" value="TVT42724.1"/>
    <property type="molecule type" value="Genomic_DNA"/>
</dbReference>
<dbReference type="InterPro" id="IPR012373">
    <property type="entry name" value="Ferrdict_sens_TM"/>
</dbReference>
<evidence type="ECO:0000313" key="3">
    <source>
        <dbReference type="EMBL" id="TVT42724.1"/>
    </source>
</evidence>
<name>A0A558C1Y2_9BACT</name>